<gene>
    <name evidence="1" type="ORF">SLI_1066</name>
</gene>
<dbReference type="Proteomes" id="UP000014062">
    <property type="component" value="Chromosome"/>
</dbReference>
<name>A0A7U9H9K6_STRLI</name>
<dbReference type="AlphaFoldDB" id="A0A7U9H9K6"/>
<reference evidence="2" key="1">
    <citation type="journal article" date="2013" name="Genome Biol. Evol.">
        <title>The genome sequence of Streptomyces lividans 66 reveals a novel tRNA-dependent peptide biosynthetic system within a metal-related genomic island.</title>
        <authorList>
            <person name="Cruz-Morales P."/>
            <person name="Vijgenboom E."/>
            <person name="Iruegas-Bocardo F."/>
            <person name="Girard G."/>
            <person name="Yanez-Guerra L.A."/>
            <person name="Ramos-Aboites H.E."/>
            <person name="Pernodet J.L."/>
            <person name="Anne J."/>
            <person name="van Wezel G.P."/>
            <person name="Barona-Gomez F."/>
        </authorList>
    </citation>
    <scope>NUCLEOTIDE SEQUENCE [LARGE SCALE GENOMIC DNA]</scope>
    <source>
        <strain evidence="2">1326</strain>
    </source>
</reference>
<sequence length="64" mass="6739">MVMVGTRSEPPGEVREDHVLGLADDQSRPYPHSSPPVARAVAVFSGVGSWGTFAGDATFFSTCT</sequence>
<organism evidence="1 2">
    <name type="scientific">Streptomyces lividans 1326</name>
    <dbReference type="NCBI Taxonomy" id="1200984"/>
    <lineage>
        <taxon>Bacteria</taxon>
        <taxon>Bacillati</taxon>
        <taxon>Actinomycetota</taxon>
        <taxon>Actinomycetes</taxon>
        <taxon>Kitasatosporales</taxon>
        <taxon>Streptomycetaceae</taxon>
        <taxon>Streptomyces</taxon>
    </lineage>
</organism>
<accession>A0A7U9H9K6</accession>
<dbReference type="EMBL" id="CM001889">
    <property type="protein sequence ID" value="EOY45783.1"/>
    <property type="molecule type" value="Genomic_DNA"/>
</dbReference>
<evidence type="ECO:0000313" key="2">
    <source>
        <dbReference type="Proteomes" id="UP000014062"/>
    </source>
</evidence>
<proteinExistence type="predicted"/>
<protein>
    <submittedName>
        <fullName evidence="1">Uncharacterized protein</fullName>
    </submittedName>
</protein>
<evidence type="ECO:0000313" key="1">
    <source>
        <dbReference type="EMBL" id="EOY45783.1"/>
    </source>
</evidence>